<organism evidence="2 3">
    <name type="scientific">Litorivicinus lipolyticus</name>
    <dbReference type="NCBI Taxonomy" id="418701"/>
    <lineage>
        <taxon>Bacteria</taxon>
        <taxon>Pseudomonadati</taxon>
        <taxon>Pseudomonadota</taxon>
        <taxon>Gammaproteobacteria</taxon>
        <taxon>Oceanospirillales</taxon>
        <taxon>Litorivicinaceae</taxon>
        <taxon>Litorivicinus</taxon>
    </lineage>
</organism>
<evidence type="ECO:0000313" key="3">
    <source>
        <dbReference type="Proteomes" id="UP000388235"/>
    </source>
</evidence>
<keyword evidence="3" id="KW-1185">Reference proteome</keyword>
<dbReference type="OrthoDB" id="257751at2"/>
<dbReference type="InterPro" id="IPR009057">
    <property type="entry name" value="Homeodomain-like_sf"/>
</dbReference>
<protein>
    <recommendedName>
        <fullName evidence="1">HTH rpiR-type domain-containing protein</fullName>
    </recommendedName>
</protein>
<dbReference type="Gene3D" id="3.40.50.10490">
    <property type="entry name" value="Glucose-6-phosphate isomerase like protein, domain 1"/>
    <property type="match status" value="1"/>
</dbReference>
<name>A0A5Q2QEG2_9GAMM</name>
<dbReference type="InterPro" id="IPR046348">
    <property type="entry name" value="SIS_dom_sf"/>
</dbReference>
<dbReference type="Pfam" id="PF01418">
    <property type="entry name" value="HTH_6"/>
    <property type="match status" value="1"/>
</dbReference>
<dbReference type="GO" id="GO:0097367">
    <property type="term" value="F:carbohydrate derivative binding"/>
    <property type="evidence" value="ECO:0007669"/>
    <property type="project" value="InterPro"/>
</dbReference>
<sequence>MILERIQAQAPGLSKSERRVADVFLNEPHAAIHLSIAKMAIQAGVSQPTVNRFCRRVGCLGYPDLKLKLAQELSSSQDYRLRDIHEDLTGVAIFERMFESHLALVQDAHRRVREWPIRTLVDWLFMAQRVFVLAGKNEHAAALRLVEAFRHQGIQASLSLPTPREPLGASDIVLALDLTGTSAANTALEPYRVRGARLVAVAPESLPLAANADMTVALVNAPVVHDADYWITQSLLTLFADSLIMAASARSDRSSIGSATSLYLNRA</sequence>
<dbReference type="KEGG" id="llp:GH975_02015"/>
<dbReference type="Gene3D" id="1.10.10.10">
    <property type="entry name" value="Winged helix-like DNA-binding domain superfamily/Winged helix DNA-binding domain"/>
    <property type="match status" value="1"/>
</dbReference>
<dbReference type="SUPFAM" id="SSF46689">
    <property type="entry name" value="Homeodomain-like"/>
    <property type="match status" value="1"/>
</dbReference>
<feature type="domain" description="HTH rpiR-type" evidence="1">
    <location>
        <begin position="1"/>
        <end position="76"/>
    </location>
</feature>
<accession>A0A5Q2QEG2</accession>
<dbReference type="FunFam" id="1.10.10.10:FF:000060">
    <property type="entry name" value="DNA-binding transcriptional regulator HexR"/>
    <property type="match status" value="1"/>
</dbReference>
<dbReference type="GO" id="GO:0003677">
    <property type="term" value="F:DNA binding"/>
    <property type="evidence" value="ECO:0007669"/>
    <property type="project" value="InterPro"/>
</dbReference>
<dbReference type="InterPro" id="IPR000281">
    <property type="entry name" value="HTH_RpiR"/>
</dbReference>
<reference evidence="2 3" key="1">
    <citation type="submission" date="2019-11" db="EMBL/GenBank/DDBJ databases">
        <authorList>
            <person name="Khan S.A."/>
            <person name="Jeon C.O."/>
            <person name="Chun B.H."/>
        </authorList>
    </citation>
    <scope>NUCLEOTIDE SEQUENCE [LARGE SCALE GENOMIC DNA]</scope>
    <source>
        <strain evidence="2 3">IMCC 1097</strain>
    </source>
</reference>
<dbReference type="InterPro" id="IPR036388">
    <property type="entry name" value="WH-like_DNA-bd_sf"/>
</dbReference>
<dbReference type="PROSITE" id="PS51071">
    <property type="entry name" value="HTH_RPIR"/>
    <property type="match status" value="1"/>
</dbReference>
<gene>
    <name evidence="2" type="ORF">GH975_02015</name>
</gene>
<dbReference type="Proteomes" id="UP000388235">
    <property type="component" value="Chromosome"/>
</dbReference>
<dbReference type="PANTHER" id="PTHR30514:SF1">
    <property type="entry name" value="HTH-TYPE TRANSCRIPTIONAL REGULATOR HEXR-RELATED"/>
    <property type="match status" value="1"/>
</dbReference>
<dbReference type="SUPFAM" id="SSF53697">
    <property type="entry name" value="SIS domain"/>
    <property type="match status" value="1"/>
</dbReference>
<proteinExistence type="predicted"/>
<evidence type="ECO:0000259" key="1">
    <source>
        <dbReference type="PROSITE" id="PS51071"/>
    </source>
</evidence>
<dbReference type="RefSeq" id="WP_153712909.1">
    <property type="nucleotide sequence ID" value="NZ_CP045871.1"/>
</dbReference>
<dbReference type="EMBL" id="CP045871">
    <property type="protein sequence ID" value="QGG79405.1"/>
    <property type="molecule type" value="Genomic_DNA"/>
</dbReference>
<dbReference type="InterPro" id="IPR047640">
    <property type="entry name" value="RpiR-like"/>
</dbReference>
<evidence type="ECO:0000313" key="2">
    <source>
        <dbReference type="EMBL" id="QGG79405.1"/>
    </source>
</evidence>
<dbReference type="PANTHER" id="PTHR30514">
    <property type="entry name" value="GLUCOKINASE"/>
    <property type="match status" value="1"/>
</dbReference>
<dbReference type="GO" id="GO:1901135">
    <property type="term" value="P:carbohydrate derivative metabolic process"/>
    <property type="evidence" value="ECO:0007669"/>
    <property type="project" value="InterPro"/>
</dbReference>
<dbReference type="AlphaFoldDB" id="A0A5Q2QEG2"/>
<dbReference type="GO" id="GO:0003700">
    <property type="term" value="F:DNA-binding transcription factor activity"/>
    <property type="evidence" value="ECO:0007669"/>
    <property type="project" value="InterPro"/>
</dbReference>